<dbReference type="Proteomes" id="UP000749559">
    <property type="component" value="Unassembled WGS sequence"/>
</dbReference>
<accession>A0A8J1XVK8</accession>
<name>A0A8J1XVK8_OWEFU</name>
<dbReference type="OrthoDB" id="5976811at2759"/>
<keyword evidence="2" id="KW-1185">Reference proteome</keyword>
<reference evidence="1" key="1">
    <citation type="submission" date="2022-03" db="EMBL/GenBank/DDBJ databases">
        <authorList>
            <person name="Martin C."/>
        </authorList>
    </citation>
    <scope>NUCLEOTIDE SEQUENCE</scope>
</reference>
<gene>
    <name evidence="1" type="ORF">OFUS_LOCUS12829</name>
</gene>
<dbReference type="PANTHER" id="PTHR36914:SF1">
    <property type="entry name" value="TNFR-CYS DOMAIN-CONTAINING PROTEIN"/>
    <property type="match status" value="1"/>
</dbReference>
<organism evidence="1 2">
    <name type="scientific">Owenia fusiformis</name>
    <name type="common">Polychaete worm</name>
    <dbReference type="NCBI Taxonomy" id="6347"/>
    <lineage>
        <taxon>Eukaryota</taxon>
        <taxon>Metazoa</taxon>
        <taxon>Spiralia</taxon>
        <taxon>Lophotrochozoa</taxon>
        <taxon>Annelida</taxon>
        <taxon>Polychaeta</taxon>
        <taxon>Sedentaria</taxon>
        <taxon>Canalipalpata</taxon>
        <taxon>Sabellida</taxon>
        <taxon>Oweniida</taxon>
        <taxon>Oweniidae</taxon>
        <taxon>Owenia</taxon>
    </lineage>
</organism>
<sequence length="196" mass="20951">MKLLAIAALCVAHFFVQCKGDPIDCRTIFCALGFPVCADGSKPIEIPNGCCPNYRCPKPKHCKNVFCLIQILCAPGYEPHVRPNNCCPDTCKRSKCSGVMCPLIKCLSGYTLQNIPGQCCETCVKDNTKPTSCAAILCITPVCEDGYSLRKLGNQCCDTCIKNNEPDCSLVKCGSCEDGSSPIVSGQDCCKCPGSG</sequence>
<dbReference type="EMBL" id="CAIIXF020000006">
    <property type="protein sequence ID" value="CAH1787051.1"/>
    <property type="molecule type" value="Genomic_DNA"/>
</dbReference>
<evidence type="ECO:0000313" key="2">
    <source>
        <dbReference type="Proteomes" id="UP000749559"/>
    </source>
</evidence>
<comment type="caution">
    <text evidence="1">The sequence shown here is derived from an EMBL/GenBank/DDBJ whole genome shotgun (WGS) entry which is preliminary data.</text>
</comment>
<dbReference type="AlphaFoldDB" id="A0A8J1XVK8"/>
<dbReference type="PANTHER" id="PTHR36914">
    <property type="entry name" value="TRANSMEMBRANE PROTEIN-RELATED"/>
    <property type="match status" value="1"/>
</dbReference>
<proteinExistence type="predicted"/>
<protein>
    <submittedName>
        <fullName evidence="1">Uncharacterized protein</fullName>
    </submittedName>
</protein>
<evidence type="ECO:0000313" key="1">
    <source>
        <dbReference type="EMBL" id="CAH1787051.1"/>
    </source>
</evidence>